<reference evidence="2 3" key="1">
    <citation type="submission" date="2021-03" db="EMBL/GenBank/DDBJ databases">
        <title>Fibrella sp. HMF5036 genome sequencing and assembly.</title>
        <authorList>
            <person name="Kang H."/>
            <person name="Kim H."/>
            <person name="Bae S."/>
            <person name="Joh K."/>
        </authorList>
    </citation>
    <scope>NUCLEOTIDE SEQUENCE [LARGE SCALE GENOMIC DNA]</scope>
    <source>
        <strain evidence="2 3">HMF5036</strain>
    </source>
</reference>
<evidence type="ECO:0000313" key="2">
    <source>
        <dbReference type="EMBL" id="MBO0930098.1"/>
    </source>
</evidence>
<feature type="compositionally biased region" description="Low complexity" evidence="1">
    <location>
        <begin position="75"/>
        <end position="84"/>
    </location>
</feature>
<feature type="region of interest" description="Disordered" evidence="1">
    <location>
        <begin position="1"/>
        <end position="51"/>
    </location>
</feature>
<organism evidence="2 3">
    <name type="scientific">Fibrella aquatilis</name>
    <dbReference type="NCBI Taxonomy" id="2817059"/>
    <lineage>
        <taxon>Bacteria</taxon>
        <taxon>Pseudomonadati</taxon>
        <taxon>Bacteroidota</taxon>
        <taxon>Cytophagia</taxon>
        <taxon>Cytophagales</taxon>
        <taxon>Spirosomataceae</taxon>
        <taxon>Fibrella</taxon>
    </lineage>
</organism>
<sequence>MKDLKNVPTGMETDPNADEQVIDQTADGLTKDQPTEVNPSGIEKPKAGEETPADDLANALAYALDGSGVGLAGAPPAAPTVGTPQKVITEGNTGAGPTDEEQHGV</sequence>
<comment type="caution">
    <text evidence="2">The sequence shown here is derived from an EMBL/GenBank/DDBJ whole genome shotgun (WGS) entry which is preliminary data.</text>
</comment>
<dbReference type="RefSeq" id="WP_207334061.1">
    <property type="nucleotide sequence ID" value="NZ_JAFMYU010000002.1"/>
</dbReference>
<protein>
    <submittedName>
        <fullName evidence="2">Uncharacterized protein</fullName>
    </submittedName>
</protein>
<feature type="region of interest" description="Disordered" evidence="1">
    <location>
        <begin position="75"/>
        <end position="105"/>
    </location>
</feature>
<name>A0A939JY88_9BACT</name>
<dbReference type="AlphaFoldDB" id="A0A939JY88"/>
<evidence type="ECO:0000256" key="1">
    <source>
        <dbReference type="SAM" id="MobiDB-lite"/>
    </source>
</evidence>
<evidence type="ECO:0000313" key="3">
    <source>
        <dbReference type="Proteomes" id="UP000664795"/>
    </source>
</evidence>
<dbReference type="Proteomes" id="UP000664795">
    <property type="component" value="Unassembled WGS sequence"/>
</dbReference>
<dbReference type="EMBL" id="JAFMYU010000002">
    <property type="protein sequence ID" value="MBO0930098.1"/>
    <property type="molecule type" value="Genomic_DNA"/>
</dbReference>
<accession>A0A939JY88</accession>
<keyword evidence="3" id="KW-1185">Reference proteome</keyword>
<proteinExistence type="predicted"/>
<gene>
    <name evidence="2" type="ORF">J2I48_03790</name>
</gene>